<dbReference type="eggNOG" id="ENOG5033G7E">
    <property type="taxonomic scope" value="Bacteria"/>
</dbReference>
<accession>G8NP37</accession>
<dbReference type="KEGG" id="gma:AciX8_3953"/>
<feature type="transmembrane region" description="Helical" evidence="1">
    <location>
        <begin position="240"/>
        <end position="259"/>
    </location>
</feature>
<organism evidence="2 3">
    <name type="scientific">Granulicella mallensis (strain ATCC BAA-1857 / DSM 23137 / MP5ACTX8)</name>
    <dbReference type="NCBI Taxonomy" id="682795"/>
    <lineage>
        <taxon>Bacteria</taxon>
        <taxon>Pseudomonadati</taxon>
        <taxon>Acidobacteriota</taxon>
        <taxon>Terriglobia</taxon>
        <taxon>Terriglobales</taxon>
        <taxon>Acidobacteriaceae</taxon>
        <taxon>Granulicella</taxon>
    </lineage>
</organism>
<dbReference type="HOGENOM" id="CLU_923666_0_0_0"/>
<reference evidence="2 3" key="1">
    <citation type="submission" date="2011-11" db="EMBL/GenBank/DDBJ databases">
        <title>Complete sequence of Granulicella mallensis MP5ACTX8.</title>
        <authorList>
            <consortium name="US DOE Joint Genome Institute"/>
            <person name="Lucas S."/>
            <person name="Copeland A."/>
            <person name="Lapidus A."/>
            <person name="Cheng J.-F."/>
            <person name="Goodwin L."/>
            <person name="Pitluck S."/>
            <person name="Peters L."/>
            <person name="Lu M."/>
            <person name="Detter J.C."/>
            <person name="Han C."/>
            <person name="Tapia R."/>
            <person name="Land M."/>
            <person name="Hauser L."/>
            <person name="Kyrpides N."/>
            <person name="Ivanova N."/>
            <person name="Mikhailova N."/>
            <person name="Pagani I."/>
            <person name="Rawat S."/>
            <person name="Mannisto M."/>
            <person name="Haggblom M."/>
            <person name="Woyke T."/>
        </authorList>
    </citation>
    <scope>NUCLEOTIDE SEQUENCE [LARGE SCALE GENOMIC DNA]</scope>
    <source>
        <strain evidence="3">ATCC BAA-1857 / DSM 23137 / MP5ACTX8</strain>
    </source>
</reference>
<protein>
    <submittedName>
        <fullName evidence="2">Uncharacterized protein</fullName>
    </submittedName>
</protein>
<dbReference type="AlphaFoldDB" id="G8NP37"/>
<feature type="transmembrane region" description="Helical" evidence="1">
    <location>
        <begin position="133"/>
        <end position="151"/>
    </location>
</feature>
<sequence length="301" mass="33938">MSVDPITKTSFSRTQDIAIQTNARLNWPVLLTGMLITLVFPASIHVFMLNVMHVPPPDSSHVPQWASSFKEVCSIVALAVFYQLARPRLARLSMFLQCLVVSVLYATIKQEILGIVMGGVFTTAYAYSFLSEIPELLYCLLAGCFTVLVVLKIREPWRKTMGIIVMAGVLGGAIHPLLIRLYEPFLKSISYLDHAPIYRLPLTWHFLVPAYMLTTEVVVACIVAAALTWSRLSSAPMVRFLQFALLILFIQGNMIRFTLYSFYLPVKLSLAFLSESQYFLDWVALALLTVLTWQMSQRSES</sequence>
<feature type="transmembrane region" description="Helical" evidence="1">
    <location>
        <begin position="94"/>
        <end position="127"/>
    </location>
</feature>
<gene>
    <name evidence="2" type="ordered locus">AciX8_3953</name>
</gene>
<name>G8NP37_GRAMM</name>
<keyword evidence="3" id="KW-1185">Reference proteome</keyword>
<feature type="transmembrane region" description="Helical" evidence="1">
    <location>
        <begin position="279"/>
        <end position="296"/>
    </location>
</feature>
<keyword evidence="1" id="KW-0812">Transmembrane</keyword>
<dbReference type="EMBL" id="CP003130">
    <property type="protein sequence ID" value="AEU38236.1"/>
    <property type="molecule type" value="Genomic_DNA"/>
</dbReference>
<proteinExistence type="predicted"/>
<dbReference type="OrthoDB" id="8690383at2"/>
<evidence type="ECO:0000313" key="3">
    <source>
        <dbReference type="Proteomes" id="UP000007113"/>
    </source>
</evidence>
<feature type="transmembrane region" description="Helical" evidence="1">
    <location>
        <begin position="163"/>
        <end position="182"/>
    </location>
</feature>
<feature type="transmembrane region" description="Helical" evidence="1">
    <location>
        <begin position="64"/>
        <end position="82"/>
    </location>
</feature>
<evidence type="ECO:0000313" key="2">
    <source>
        <dbReference type="EMBL" id="AEU38236.1"/>
    </source>
</evidence>
<dbReference type="RefSeq" id="WP_014267107.1">
    <property type="nucleotide sequence ID" value="NC_016631.1"/>
</dbReference>
<dbReference type="Proteomes" id="UP000007113">
    <property type="component" value="Chromosome"/>
</dbReference>
<feature type="transmembrane region" description="Helical" evidence="1">
    <location>
        <begin position="202"/>
        <end position="228"/>
    </location>
</feature>
<evidence type="ECO:0000256" key="1">
    <source>
        <dbReference type="SAM" id="Phobius"/>
    </source>
</evidence>
<keyword evidence="1" id="KW-0472">Membrane</keyword>
<feature type="transmembrane region" description="Helical" evidence="1">
    <location>
        <begin position="29"/>
        <end position="52"/>
    </location>
</feature>
<keyword evidence="1" id="KW-1133">Transmembrane helix</keyword>
<dbReference type="STRING" id="682795.AciX8_3953"/>